<protein>
    <submittedName>
        <fullName evidence="3">DUF1559 domain-containing protein</fullName>
    </submittedName>
</protein>
<dbReference type="SUPFAM" id="SSF54523">
    <property type="entry name" value="Pili subunits"/>
    <property type="match status" value="1"/>
</dbReference>
<name>A0AAU7CMQ2_9BACT</name>
<dbReference type="EMBL" id="CP155447">
    <property type="protein sequence ID" value="XBH06743.1"/>
    <property type="molecule type" value="Genomic_DNA"/>
</dbReference>
<dbReference type="AlphaFoldDB" id="A0AAU7CMQ2"/>
<keyword evidence="1" id="KW-0488">Methylation</keyword>
<dbReference type="GO" id="GO:0015627">
    <property type="term" value="C:type II protein secretion system complex"/>
    <property type="evidence" value="ECO:0007669"/>
    <property type="project" value="InterPro"/>
</dbReference>
<feature type="domain" description="DUF1559" evidence="2">
    <location>
        <begin position="32"/>
        <end position="318"/>
    </location>
</feature>
<organism evidence="3">
    <name type="scientific">Singulisphaera sp. Ch08</name>
    <dbReference type="NCBI Taxonomy" id="3120278"/>
    <lineage>
        <taxon>Bacteria</taxon>
        <taxon>Pseudomonadati</taxon>
        <taxon>Planctomycetota</taxon>
        <taxon>Planctomycetia</taxon>
        <taxon>Isosphaerales</taxon>
        <taxon>Isosphaeraceae</taxon>
        <taxon>Singulisphaera</taxon>
    </lineage>
</organism>
<dbReference type="PRINTS" id="PR00813">
    <property type="entry name" value="BCTERIALGSPG"/>
</dbReference>
<dbReference type="GO" id="GO:0015628">
    <property type="term" value="P:protein secretion by the type II secretion system"/>
    <property type="evidence" value="ECO:0007669"/>
    <property type="project" value="InterPro"/>
</dbReference>
<dbReference type="PANTHER" id="PTHR30093:SF2">
    <property type="entry name" value="TYPE II SECRETION SYSTEM PROTEIN H"/>
    <property type="match status" value="1"/>
</dbReference>
<dbReference type="PANTHER" id="PTHR30093">
    <property type="entry name" value="GENERAL SECRETION PATHWAY PROTEIN G"/>
    <property type="match status" value="1"/>
</dbReference>
<dbReference type="InterPro" id="IPR027558">
    <property type="entry name" value="Pre_pil_HX9DG_C"/>
</dbReference>
<gene>
    <name evidence="3" type="ORF">V5E97_12085</name>
</gene>
<dbReference type="InterPro" id="IPR045584">
    <property type="entry name" value="Pilin-like"/>
</dbReference>
<reference evidence="3" key="1">
    <citation type="submission" date="2024-05" db="EMBL/GenBank/DDBJ databases">
        <title>Planctomycetes of the genus Singulisphaera possess chitinolytic capabilities.</title>
        <authorList>
            <person name="Ivanova A."/>
        </authorList>
    </citation>
    <scope>NUCLEOTIDE SEQUENCE</scope>
    <source>
        <strain evidence="3">Ch08T</strain>
    </source>
</reference>
<accession>A0AAU7CMQ2</accession>
<dbReference type="Pfam" id="PF07963">
    <property type="entry name" value="N_methyl"/>
    <property type="match status" value="1"/>
</dbReference>
<dbReference type="RefSeq" id="WP_406699591.1">
    <property type="nucleotide sequence ID" value="NZ_CP155447.1"/>
</dbReference>
<evidence type="ECO:0000313" key="3">
    <source>
        <dbReference type="EMBL" id="XBH06743.1"/>
    </source>
</evidence>
<dbReference type="InterPro" id="IPR011453">
    <property type="entry name" value="DUF1559"/>
</dbReference>
<dbReference type="NCBIfam" id="TIGR04294">
    <property type="entry name" value="pre_pil_HX9DG"/>
    <property type="match status" value="1"/>
</dbReference>
<dbReference type="InterPro" id="IPR000983">
    <property type="entry name" value="Bac_GSPG_pilin"/>
</dbReference>
<evidence type="ECO:0000256" key="1">
    <source>
        <dbReference type="ARBA" id="ARBA00022481"/>
    </source>
</evidence>
<dbReference type="Pfam" id="PF07596">
    <property type="entry name" value="SBP_bac_10"/>
    <property type="match status" value="1"/>
</dbReference>
<dbReference type="NCBIfam" id="TIGR02532">
    <property type="entry name" value="IV_pilin_GFxxxE"/>
    <property type="match status" value="1"/>
</dbReference>
<proteinExistence type="predicted"/>
<dbReference type="InterPro" id="IPR012902">
    <property type="entry name" value="N_methyl_site"/>
</dbReference>
<evidence type="ECO:0000259" key="2">
    <source>
        <dbReference type="Pfam" id="PF07596"/>
    </source>
</evidence>
<dbReference type="Gene3D" id="3.30.700.10">
    <property type="entry name" value="Glycoprotein, Type 4 Pilin"/>
    <property type="match status" value="1"/>
</dbReference>
<sequence>MRKQRVGFTLIELLVVIAIIAVLIALLLPAVQSAREAARRSQCVNNLKQIGLAMHNYESSNSCLPPGQKSCCWGTWLVFILPQVEQQALFNAWNFGGDLVYYQMGSQYDAPLRYGGVANGTVSASRVNAYMCPSDGTGTSLSGIGPTVNGIKYNVTSQNYVVNYGNLQTSQAANFSFGGITFAFGGAPFTDMNAGAAGMGGQKVIGFSGISDGLSNTLLVSEIVVGTGKGGQYNASYDLRGFSWWGSAASFTSWLAPNSSQPDVTESSAYCVYPYQSNPPCVEPTATLSRLNGVRSRHSGGVNATMGDGSVRFVKNSVSIPVWRALSTTRGSEVLSSDAY</sequence>